<evidence type="ECO:0000259" key="7">
    <source>
        <dbReference type="Pfam" id="PF00294"/>
    </source>
</evidence>
<dbReference type="EMBL" id="UGCP01000002">
    <property type="protein sequence ID" value="STI85014.1"/>
    <property type="molecule type" value="Genomic_DNA"/>
</dbReference>
<evidence type="ECO:0000256" key="4">
    <source>
        <dbReference type="ARBA" id="ARBA00023211"/>
    </source>
</evidence>
<feature type="domain" description="Carbohydrate kinase PfkB" evidence="7">
    <location>
        <begin position="5"/>
        <end position="295"/>
    </location>
</feature>
<dbReference type="Pfam" id="PF04227">
    <property type="entry name" value="Indigoidine_A"/>
    <property type="match status" value="1"/>
</dbReference>
<keyword evidence="3" id="KW-0378">Hydrolase</keyword>
<proteinExistence type="predicted"/>
<dbReference type="PANTHER" id="PTHR42909">
    <property type="entry name" value="ZGC:136858"/>
    <property type="match status" value="1"/>
</dbReference>
<dbReference type="CDD" id="cd01941">
    <property type="entry name" value="YeiC_kinase_like"/>
    <property type="match status" value="1"/>
</dbReference>
<dbReference type="InterPro" id="IPR007342">
    <property type="entry name" value="PsuG"/>
</dbReference>
<dbReference type="InterPro" id="IPR022830">
    <property type="entry name" value="Indigdn_synthA-like"/>
</dbReference>
<reference evidence="8 9" key="1">
    <citation type="submission" date="2018-06" db="EMBL/GenBank/DDBJ databases">
        <authorList>
            <consortium name="Pathogen Informatics"/>
            <person name="Doyle S."/>
        </authorList>
    </citation>
    <scope>NUCLEOTIDE SEQUENCE [LARGE SCALE GENOMIC DNA]</scope>
    <source>
        <strain evidence="8 9">NCTC8622</strain>
    </source>
</reference>
<dbReference type="PROSITE" id="PS00583">
    <property type="entry name" value="PFKB_KINASES_1"/>
    <property type="match status" value="1"/>
</dbReference>
<dbReference type="SUPFAM" id="SSF110581">
    <property type="entry name" value="Indigoidine synthase A-like"/>
    <property type="match status" value="1"/>
</dbReference>
<dbReference type="InterPro" id="IPR011611">
    <property type="entry name" value="PfkB_dom"/>
</dbReference>
<gene>
    <name evidence="8" type="primary">psuK</name>
    <name evidence="8" type="ORF">NCTC8622_04089</name>
</gene>
<keyword evidence="2 8" id="KW-0418">Kinase</keyword>
<dbReference type="NCBIfam" id="NF007355">
    <property type="entry name" value="PRK09850.1"/>
    <property type="match status" value="1"/>
</dbReference>
<dbReference type="GO" id="GO:0046872">
    <property type="term" value="F:metal ion binding"/>
    <property type="evidence" value="ECO:0007669"/>
    <property type="project" value="UniProtKB-KW"/>
</dbReference>
<keyword evidence="1 8" id="KW-0808">Transferase</keyword>
<accession>A0A376U615</accession>
<sequence>MREKDYVVIIGSANIDVAGYSHESLNYADSNPGKIKFTPGGVGRNIAQNLALLGNKAWLLSAVGSDFYGQSLLTQTNQSGVYVDKCLIVPGENTSSYLSLLDNTGEMLVAINDMNISNAITAEYLAQHREFIQRAKVIVADCNISEEALAWILDNAANVPVFVDPVSAWKCVKVRDRLNQIHTLKPNRLEAETLSGIALSGRGDVAKVAAWFHQHGLNRLVLSMGGDGVYYSDISGESGWSAPIKTNVINVTGAGDAMMAGLASCWVDGMPFAESVRFAQGCSSMALSCEYTNNPDLSIANVISLVENARMSELKISPELLQISPEVQDALKNKKPVVALESTIISHGMPFPQNAQTAIEVEENYS</sequence>
<dbReference type="Proteomes" id="UP000254079">
    <property type="component" value="Unassembled WGS sequence"/>
</dbReference>
<protein>
    <submittedName>
        <fullName evidence="8">Putative pyrimidine kinase</fullName>
        <ecNumber evidence="8">2.7.1.83</ecNumber>
    </submittedName>
</protein>
<dbReference type="PANTHER" id="PTHR42909:SF4">
    <property type="entry name" value="CARBOHYDRATE KINASE, PFKB FAMILY"/>
    <property type="match status" value="1"/>
</dbReference>
<dbReference type="GO" id="GO:0016798">
    <property type="term" value="F:hydrolase activity, acting on glycosyl bonds"/>
    <property type="evidence" value="ECO:0007669"/>
    <property type="project" value="UniProtKB-KW"/>
</dbReference>
<dbReference type="GO" id="GO:0050225">
    <property type="term" value="F:pseudouridine kinase activity"/>
    <property type="evidence" value="ECO:0007669"/>
    <property type="project" value="UniProtKB-EC"/>
</dbReference>
<dbReference type="GO" id="GO:0004730">
    <property type="term" value="F:pseudouridylate synthase activity"/>
    <property type="evidence" value="ECO:0007669"/>
    <property type="project" value="InterPro"/>
</dbReference>
<evidence type="ECO:0000256" key="5">
    <source>
        <dbReference type="ARBA" id="ARBA00023239"/>
    </source>
</evidence>
<dbReference type="Pfam" id="PF00294">
    <property type="entry name" value="PfkB"/>
    <property type="match status" value="1"/>
</dbReference>
<keyword evidence="4" id="KW-0464">Manganese</keyword>
<evidence type="ECO:0000313" key="8">
    <source>
        <dbReference type="EMBL" id="STI85014.1"/>
    </source>
</evidence>
<dbReference type="Gene3D" id="3.40.1790.10">
    <property type="entry name" value="Indigoidine synthase domain"/>
    <property type="match status" value="1"/>
</dbReference>
<evidence type="ECO:0000256" key="3">
    <source>
        <dbReference type="ARBA" id="ARBA00022801"/>
    </source>
</evidence>
<dbReference type="PROSITE" id="PS00584">
    <property type="entry name" value="PFKB_KINASES_2"/>
    <property type="match status" value="1"/>
</dbReference>
<evidence type="ECO:0000256" key="2">
    <source>
        <dbReference type="ARBA" id="ARBA00022777"/>
    </source>
</evidence>
<dbReference type="GO" id="GO:0005737">
    <property type="term" value="C:cytoplasm"/>
    <property type="evidence" value="ECO:0007669"/>
    <property type="project" value="TreeGrafter"/>
</dbReference>
<keyword evidence="5" id="KW-0456">Lyase</keyword>
<dbReference type="FunFam" id="3.40.1190.20:FF:000032">
    <property type="entry name" value="Pseudouridine kinase"/>
    <property type="match status" value="1"/>
</dbReference>
<dbReference type="InterPro" id="IPR029056">
    <property type="entry name" value="Ribokinase-like"/>
</dbReference>
<dbReference type="SUPFAM" id="SSF53613">
    <property type="entry name" value="Ribokinase-like"/>
    <property type="match status" value="1"/>
</dbReference>
<dbReference type="Gene3D" id="3.40.1190.20">
    <property type="match status" value="1"/>
</dbReference>
<evidence type="ECO:0000313" key="9">
    <source>
        <dbReference type="Proteomes" id="UP000254079"/>
    </source>
</evidence>
<organism evidence="8 9">
    <name type="scientific">Escherichia coli</name>
    <dbReference type="NCBI Taxonomy" id="562"/>
    <lineage>
        <taxon>Bacteria</taxon>
        <taxon>Pseudomonadati</taxon>
        <taxon>Pseudomonadota</taxon>
        <taxon>Gammaproteobacteria</taxon>
        <taxon>Enterobacterales</taxon>
        <taxon>Enterobacteriaceae</taxon>
        <taxon>Escherichia</taxon>
    </lineage>
</organism>
<dbReference type="AlphaFoldDB" id="A0A376U615"/>
<name>A0A376U615_ECOLX</name>
<dbReference type="EC" id="2.7.1.83" evidence="8"/>
<keyword evidence="6" id="KW-0326">Glycosidase</keyword>
<evidence type="ECO:0000256" key="1">
    <source>
        <dbReference type="ARBA" id="ARBA00022679"/>
    </source>
</evidence>
<evidence type="ECO:0000256" key="6">
    <source>
        <dbReference type="ARBA" id="ARBA00023295"/>
    </source>
</evidence>
<dbReference type="InterPro" id="IPR002173">
    <property type="entry name" value="Carboh/pur_kinase_PfkB_CS"/>
</dbReference>